<keyword evidence="5 7" id="KW-1133">Transmembrane helix</keyword>
<dbReference type="SUPFAM" id="SSF52540">
    <property type="entry name" value="P-loop containing nucleoside triphosphate hydrolases"/>
    <property type="match status" value="1"/>
</dbReference>
<sequence length="538" mass="59796">MFYYLKKAWFLNLMAVICLIVQNIFKVGVSLALMQSFQKIIERDLQQFLLQLSIMILFWIIVFALSVLQTAFQNYAMRKMDNMLRAGIACGILQTSYQALHERNLGELLSQFTNDINEIKQRAWLPFYQLIGTVALVVVSMAALASLHWLLLIMALFTAVLMVLIPKLFERKLNRIAKAFSARQGEALSSFKDLLSGYDVLHFFGKDDRFKNGIHAASDAIETSCCRLNITQSKIFNGISMLNLVFQGLVMALMGWLSIQGLIIQSALLGGNTICGNVYNGLQSIVDLQLSIAASRPYFDKITVHAAGDKPAISALPALRQGISVQNVSFCYDEKKTILKDLNARFEKGGKYALTGPSGCGKSTLLKILLGWLPGYEGIVAFDGVDMQNYTPEQLQQQMSYIEQNVFLFNTTIRENITLGGNFTEEEMQKALRDSALLGDLANMPEGLDTFVGEEGSSLSGGQKQRVAIARALIHNRSILLVDEGTSALDQKNADIVEESLLSNPDLTLILISHHLSEERKKQFTQVYELTPATTVTA</sequence>
<comment type="caution">
    <text evidence="10">The sequence shown here is derived from an EMBL/GenBank/DDBJ whole genome shotgun (WGS) entry which is preliminary data.</text>
</comment>
<comment type="subcellular location">
    <subcellularLocation>
        <location evidence="1">Cell membrane</location>
        <topology evidence="1">Multi-pass membrane protein</topology>
    </subcellularLocation>
</comment>
<reference evidence="10" key="1">
    <citation type="journal article" date="2021" name="PeerJ">
        <title>Extensive microbial diversity within the chicken gut microbiome revealed by metagenomics and culture.</title>
        <authorList>
            <person name="Gilroy R."/>
            <person name="Ravi A."/>
            <person name="Getino M."/>
            <person name="Pursley I."/>
            <person name="Horton D.L."/>
            <person name="Alikhan N.F."/>
            <person name="Baker D."/>
            <person name="Gharbi K."/>
            <person name="Hall N."/>
            <person name="Watson M."/>
            <person name="Adriaenssens E.M."/>
            <person name="Foster-Nyarko E."/>
            <person name="Jarju S."/>
            <person name="Secka A."/>
            <person name="Antonio M."/>
            <person name="Oren A."/>
            <person name="Chaudhuri R.R."/>
            <person name="La Ragione R."/>
            <person name="Hildebrand F."/>
            <person name="Pallen M.J."/>
        </authorList>
    </citation>
    <scope>NUCLEOTIDE SEQUENCE</scope>
    <source>
        <strain evidence="10">ChiBcec8-14828</strain>
    </source>
</reference>
<dbReference type="Gene3D" id="3.40.50.300">
    <property type="entry name" value="P-loop containing nucleotide triphosphate hydrolases"/>
    <property type="match status" value="1"/>
</dbReference>
<dbReference type="EMBL" id="DWYA01000005">
    <property type="protein sequence ID" value="HJB38857.1"/>
    <property type="molecule type" value="Genomic_DNA"/>
</dbReference>
<evidence type="ECO:0000256" key="1">
    <source>
        <dbReference type="ARBA" id="ARBA00004651"/>
    </source>
</evidence>
<dbReference type="InterPro" id="IPR003439">
    <property type="entry name" value="ABC_transporter-like_ATP-bd"/>
</dbReference>
<dbReference type="PANTHER" id="PTHR24221">
    <property type="entry name" value="ATP-BINDING CASSETTE SUB-FAMILY B"/>
    <property type="match status" value="1"/>
</dbReference>
<dbReference type="Gene3D" id="1.20.1560.10">
    <property type="entry name" value="ABC transporter type 1, transmembrane domain"/>
    <property type="match status" value="1"/>
</dbReference>
<organism evidence="10 11">
    <name type="scientific">Candidatus Ruthenibacterium avium</name>
    <dbReference type="NCBI Taxonomy" id="2838751"/>
    <lineage>
        <taxon>Bacteria</taxon>
        <taxon>Bacillati</taxon>
        <taxon>Bacillota</taxon>
        <taxon>Clostridia</taxon>
        <taxon>Eubacteriales</taxon>
        <taxon>Oscillospiraceae</taxon>
        <taxon>Ruthenibacterium</taxon>
    </lineage>
</organism>
<dbReference type="CDD" id="cd03228">
    <property type="entry name" value="ABCC_MRP_Like"/>
    <property type="match status" value="1"/>
</dbReference>
<dbReference type="PROSITE" id="PS50929">
    <property type="entry name" value="ABC_TM1F"/>
    <property type="match status" value="1"/>
</dbReference>
<dbReference type="PROSITE" id="PS50893">
    <property type="entry name" value="ABC_TRANSPORTER_2"/>
    <property type="match status" value="1"/>
</dbReference>
<accession>A0A9D2M0D7</accession>
<keyword evidence="6 7" id="KW-0472">Membrane</keyword>
<evidence type="ECO:0000313" key="11">
    <source>
        <dbReference type="Proteomes" id="UP000824209"/>
    </source>
</evidence>
<feature type="transmembrane region" description="Helical" evidence="7">
    <location>
        <begin position="149"/>
        <end position="169"/>
    </location>
</feature>
<dbReference type="InterPro" id="IPR003593">
    <property type="entry name" value="AAA+_ATPase"/>
</dbReference>
<proteinExistence type="predicted"/>
<name>A0A9D2M0D7_9FIRM</name>
<keyword evidence="3" id="KW-0547">Nucleotide-binding</keyword>
<dbReference type="Pfam" id="PF00664">
    <property type="entry name" value="ABC_membrane"/>
    <property type="match status" value="1"/>
</dbReference>
<dbReference type="PANTHER" id="PTHR24221:SF654">
    <property type="entry name" value="ATP-BINDING CASSETTE SUB-FAMILY B MEMBER 6"/>
    <property type="match status" value="1"/>
</dbReference>
<dbReference type="SMART" id="SM00382">
    <property type="entry name" value="AAA"/>
    <property type="match status" value="1"/>
</dbReference>
<evidence type="ECO:0000256" key="3">
    <source>
        <dbReference type="ARBA" id="ARBA00022741"/>
    </source>
</evidence>
<evidence type="ECO:0000256" key="2">
    <source>
        <dbReference type="ARBA" id="ARBA00022692"/>
    </source>
</evidence>
<keyword evidence="4 10" id="KW-0067">ATP-binding</keyword>
<feature type="domain" description="ABC transmembrane type-1" evidence="9">
    <location>
        <begin position="13"/>
        <end position="294"/>
    </location>
</feature>
<evidence type="ECO:0000259" key="9">
    <source>
        <dbReference type="PROSITE" id="PS50929"/>
    </source>
</evidence>
<dbReference type="PROSITE" id="PS00211">
    <property type="entry name" value="ABC_TRANSPORTER_1"/>
    <property type="match status" value="1"/>
</dbReference>
<dbReference type="InterPro" id="IPR039421">
    <property type="entry name" value="Type_1_exporter"/>
</dbReference>
<dbReference type="InterPro" id="IPR027417">
    <property type="entry name" value="P-loop_NTPase"/>
</dbReference>
<dbReference type="GO" id="GO:0005886">
    <property type="term" value="C:plasma membrane"/>
    <property type="evidence" value="ECO:0007669"/>
    <property type="project" value="UniProtKB-SubCell"/>
</dbReference>
<dbReference type="InterPro" id="IPR011527">
    <property type="entry name" value="ABC1_TM_dom"/>
</dbReference>
<dbReference type="GO" id="GO:0016887">
    <property type="term" value="F:ATP hydrolysis activity"/>
    <property type="evidence" value="ECO:0007669"/>
    <property type="project" value="InterPro"/>
</dbReference>
<dbReference type="SUPFAM" id="SSF90123">
    <property type="entry name" value="ABC transporter transmembrane region"/>
    <property type="match status" value="1"/>
</dbReference>
<feature type="transmembrane region" description="Helical" evidence="7">
    <location>
        <begin position="9"/>
        <end position="28"/>
    </location>
</feature>
<evidence type="ECO:0000256" key="7">
    <source>
        <dbReference type="SAM" id="Phobius"/>
    </source>
</evidence>
<protein>
    <submittedName>
        <fullName evidence="10">ABC transporter ATP-binding protein/permease</fullName>
    </submittedName>
</protein>
<evidence type="ECO:0000256" key="6">
    <source>
        <dbReference type="ARBA" id="ARBA00023136"/>
    </source>
</evidence>
<evidence type="ECO:0000259" key="8">
    <source>
        <dbReference type="PROSITE" id="PS50893"/>
    </source>
</evidence>
<evidence type="ECO:0000256" key="4">
    <source>
        <dbReference type="ARBA" id="ARBA00022840"/>
    </source>
</evidence>
<dbReference type="GO" id="GO:0005524">
    <property type="term" value="F:ATP binding"/>
    <property type="evidence" value="ECO:0007669"/>
    <property type="project" value="UniProtKB-KW"/>
</dbReference>
<reference evidence="10" key="2">
    <citation type="submission" date="2021-04" db="EMBL/GenBank/DDBJ databases">
        <authorList>
            <person name="Gilroy R."/>
        </authorList>
    </citation>
    <scope>NUCLEOTIDE SEQUENCE</scope>
    <source>
        <strain evidence="10">ChiBcec8-14828</strain>
    </source>
</reference>
<dbReference type="GO" id="GO:0140359">
    <property type="term" value="F:ABC-type transporter activity"/>
    <property type="evidence" value="ECO:0007669"/>
    <property type="project" value="InterPro"/>
</dbReference>
<dbReference type="Proteomes" id="UP000824209">
    <property type="component" value="Unassembled WGS sequence"/>
</dbReference>
<feature type="domain" description="ABC transporter" evidence="8">
    <location>
        <begin position="323"/>
        <end position="538"/>
    </location>
</feature>
<dbReference type="Pfam" id="PF00005">
    <property type="entry name" value="ABC_tran"/>
    <property type="match status" value="1"/>
</dbReference>
<feature type="transmembrane region" description="Helical" evidence="7">
    <location>
        <begin position="123"/>
        <end position="143"/>
    </location>
</feature>
<evidence type="ECO:0000256" key="5">
    <source>
        <dbReference type="ARBA" id="ARBA00022989"/>
    </source>
</evidence>
<gene>
    <name evidence="10" type="ORF">H9943_00490</name>
</gene>
<feature type="transmembrane region" description="Helical" evidence="7">
    <location>
        <begin position="235"/>
        <end position="257"/>
    </location>
</feature>
<dbReference type="InterPro" id="IPR017871">
    <property type="entry name" value="ABC_transporter-like_CS"/>
</dbReference>
<dbReference type="AlphaFoldDB" id="A0A9D2M0D7"/>
<evidence type="ECO:0000313" key="10">
    <source>
        <dbReference type="EMBL" id="HJB38857.1"/>
    </source>
</evidence>
<feature type="transmembrane region" description="Helical" evidence="7">
    <location>
        <begin position="48"/>
        <end position="72"/>
    </location>
</feature>
<dbReference type="GO" id="GO:0034040">
    <property type="term" value="F:ATPase-coupled lipid transmembrane transporter activity"/>
    <property type="evidence" value="ECO:0007669"/>
    <property type="project" value="TreeGrafter"/>
</dbReference>
<dbReference type="InterPro" id="IPR036640">
    <property type="entry name" value="ABC1_TM_sf"/>
</dbReference>
<keyword evidence="2 7" id="KW-0812">Transmembrane</keyword>